<organism evidence="2 3">
    <name type="scientific">Liquidambar formosana</name>
    <name type="common">Formosan gum</name>
    <dbReference type="NCBI Taxonomy" id="63359"/>
    <lineage>
        <taxon>Eukaryota</taxon>
        <taxon>Viridiplantae</taxon>
        <taxon>Streptophyta</taxon>
        <taxon>Embryophyta</taxon>
        <taxon>Tracheophyta</taxon>
        <taxon>Spermatophyta</taxon>
        <taxon>Magnoliopsida</taxon>
        <taxon>eudicotyledons</taxon>
        <taxon>Gunneridae</taxon>
        <taxon>Pentapetalae</taxon>
        <taxon>Saxifragales</taxon>
        <taxon>Altingiaceae</taxon>
        <taxon>Liquidambar</taxon>
    </lineage>
</organism>
<reference evidence="2 3" key="1">
    <citation type="journal article" date="2024" name="Plant J.">
        <title>Genome sequences and population genomics reveal climatic adaptation and genomic divergence between two closely related sweetgum species.</title>
        <authorList>
            <person name="Xu W.Q."/>
            <person name="Ren C.Q."/>
            <person name="Zhang X.Y."/>
            <person name="Comes H.P."/>
            <person name="Liu X.H."/>
            <person name="Li Y.G."/>
            <person name="Kettle C.J."/>
            <person name="Jalonen R."/>
            <person name="Gaisberger H."/>
            <person name="Ma Y.Z."/>
            <person name="Qiu Y.X."/>
        </authorList>
    </citation>
    <scope>NUCLEOTIDE SEQUENCE [LARGE SCALE GENOMIC DNA]</scope>
    <source>
        <strain evidence="2">Hangzhou</strain>
    </source>
</reference>
<evidence type="ECO:0008006" key="4">
    <source>
        <dbReference type="Google" id="ProtNLM"/>
    </source>
</evidence>
<dbReference type="PANTHER" id="PTHR33527:SF45">
    <property type="entry name" value="RRM DOMAIN-CONTAINING PROTEIN"/>
    <property type="match status" value="1"/>
</dbReference>
<comment type="caution">
    <text evidence="2">The sequence shown here is derived from an EMBL/GenBank/DDBJ whole genome shotgun (WGS) entry which is preliminary data.</text>
</comment>
<name>A0AAP0RCA7_LIQFO</name>
<evidence type="ECO:0000313" key="2">
    <source>
        <dbReference type="EMBL" id="KAK9274415.1"/>
    </source>
</evidence>
<feature type="region of interest" description="Disordered" evidence="1">
    <location>
        <begin position="1"/>
        <end position="31"/>
    </location>
</feature>
<evidence type="ECO:0000313" key="3">
    <source>
        <dbReference type="Proteomes" id="UP001415857"/>
    </source>
</evidence>
<sequence length="139" mass="15646">MSAPEDSTKRDTLTSSSGVDGGEVFAAPRLQSRLNPSAREWNPASERVPEEDRCLYLTFSKGFPLTEAEISHFFAQKYGPCVERVYVHRPAGGWRNPPLFGKVVFNKCSIPAFILNGHNQTRFVVNGRALWCKKFTPRN</sequence>
<dbReference type="AlphaFoldDB" id="A0AAP0RCA7"/>
<dbReference type="Proteomes" id="UP001415857">
    <property type="component" value="Unassembled WGS sequence"/>
</dbReference>
<protein>
    <recommendedName>
        <fullName evidence="4">RRM domain-containing protein</fullName>
    </recommendedName>
</protein>
<dbReference type="EMBL" id="JBBPBK010000012">
    <property type="protein sequence ID" value="KAK9274415.1"/>
    <property type="molecule type" value="Genomic_DNA"/>
</dbReference>
<evidence type="ECO:0000256" key="1">
    <source>
        <dbReference type="SAM" id="MobiDB-lite"/>
    </source>
</evidence>
<proteinExistence type="predicted"/>
<gene>
    <name evidence="2" type="ORF">L1049_019229</name>
</gene>
<feature type="compositionally biased region" description="Basic and acidic residues" evidence="1">
    <location>
        <begin position="1"/>
        <end position="12"/>
    </location>
</feature>
<keyword evidence="3" id="KW-1185">Reference proteome</keyword>
<dbReference type="PANTHER" id="PTHR33527">
    <property type="entry name" value="OS07G0274300 PROTEIN"/>
    <property type="match status" value="1"/>
</dbReference>
<accession>A0AAP0RCA7</accession>